<sequence>MSPEPTPSPEPVDHRPAWEALLDSLEHDAARHAADPTAVVGWSEPAGLGPVPRDLVGRASRLLAAQRDRIAELESDRRVTLEHLGALRAVDATREPRRAVYLDASA</sequence>
<reference evidence="1 2" key="1">
    <citation type="submission" date="2024-03" db="EMBL/GenBank/DDBJ databases">
        <title>Whole genomes of four grape xylem sap localized bacterial endophytes.</title>
        <authorList>
            <person name="Kumar G."/>
            <person name="Savka M.A."/>
        </authorList>
    </citation>
    <scope>NUCLEOTIDE SEQUENCE [LARGE SCALE GENOMIC DNA]</scope>
    <source>
        <strain evidence="1 2">RIT_GXS8</strain>
    </source>
</reference>
<accession>A0ABU8Y8M4</accession>
<evidence type="ECO:0000313" key="1">
    <source>
        <dbReference type="EMBL" id="MEK0171173.1"/>
    </source>
</evidence>
<dbReference type="RefSeq" id="WP_340196046.1">
    <property type="nucleotide sequence ID" value="NZ_JBBKAP010000019.1"/>
</dbReference>
<keyword evidence="2" id="KW-1185">Reference proteome</keyword>
<dbReference type="EMBL" id="JBBLYY010000034">
    <property type="protein sequence ID" value="MEK0171173.1"/>
    <property type="molecule type" value="Genomic_DNA"/>
</dbReference>
<evidence type="ECO:0000313" key="2">
    <source>
        <dbReference type="Proteomes" id="UP001370299"/>
    </source>
</evidence>
<organism evidence="1 2">
    <name type="scientific">Curtobacterium citreum</name>
    <dbReference type="NCBI Taxonomy" id="2036"/>
    <lineage>
        <taxon>Bacteria</taxon>
        <taxon>Bacillati</taxon>
        <taxon>Actinomycetota</taxon>
        <taxon>Actinomycetes</taxon>
        <taxon>Micrococcales</taxon>
        <taxon>Microbacteriaceae</taxon>
        <taxon>Curtobacterium</taxon>
    </lineage>
</organism>
<comment type="caution">
    <text evidence="1">The sequence shown here is derived from an EMBL/GenBank/DDBJ whole genome shotgun (WGS) entry which is preliminary data.</text>
</comment>
<name>A0ABU8Y8M4_9MICO</name>
<dbReference type="Proteomes" id="UP001370299">
    <property type="component" value="Unassembled WGS sequence"/>
</dbReference>
<protein>
    <submittedName>
        <fullName evidence="1">Uncharacterized protein</fullName>
    </submittedName>
</protein>
<proteinExistence type="predicted"/>
<gene>
    <name evidence="1" type="ORF">WMN62_06810</name>
</gene>